<evidence type="ECO:0000313" key="2">
    <source>
        <dbReference type="Proteomes" id="UP000499080"/>
    </source>
</evidence>
<name>A0A4Y2WKB4_ARAVE</name>
<organism evidence="1 2">
    <name type="scientific">Araneus ventricosus</name>
    <name type="common">Orbweaver spider</name>
    <name type="synonym">Epeira ventricosa</name>
    <dbReference type="NCBI Taxonomy" id="182803"/>
    <lineage>
        <taxon>Eukaryota</taxon>
        <taxon>Metazoa</taxon>
        <taxon>Ecdysozoa</taxon>
        <taxon>Arthropoda</taxon>
        <taxon>Chelicerata</taxon>
        <taxon>Arachnida</taxon>
        <taxon>Araneae</taxon>
        <taxon>Araneomorphae</taxon>
        <taxon>Entelegynae</taxon>
        <taxon>Araneoidea</taxon>
        <taxon>Araneidae</taxon>
        <taxon>Araneus</taxon>
    </lineage>
</organism>
<accession>A0A4Y2WKB4</accession>
<sequence>MFGTLGLVADSSFRLAGQLGMPGDISWLFSCFQINLTVTQAPGNHTATQRLLARTDDRITSAWNLAGLFSAPHALTDEMVSPGHFCTAPRKGPMRGRS</sequence>
<comment type="caution">
    <text evidence="1">The sequence shown here is derived from an EMBL/GenBank/DDBJ whole genome shotgun (WGS) entry which is preliminary data.</text>
</comment>
<evidence type="ECO:0000313" key="1">
    <source>
        <dbReference type="EMBL" id="GBO37086.1"/>
    </source>
</evidence>
<protein>
    <submittedName>
        <fullName evidence="1">Uncharacterized protein</fullName>
    </submittedName>
</protein>
<dbReference type="Proteomes" id="UP000499080">
    <property type="component" value="Unassembled WGS sequence"/>
</dbReference>
<dbReference type="EMBL" id="BGPR01061421">
    <property type="protein sequence ID" value="GBO37086.1"/>
    <property type="molecule type" value="Genomic_DNA"/>
</dbReference>
<keyword evidence="2" id="KW-1185">Reference proteome</keyword>
<gene>
    <name evidence="1" type="ORF">AVEN_124287_1</name>
</gene>
<dbReference type="AlphaFoldDB" id="A0A4Y2WKB4"/>
<reference evidence="1 2" key="1">
    <citation type="journal article" date="2019" name="Sci. Rep.">
        <title>Orb-weaving spider Araneus ventricosus genome elucidates the spidroin gene catalogue.</title>
        <authorList>
            <person name="Kono N."/>
            <person name="Nakamura H."/>
            <person name="Ohtoshi R."/>
            <person name="Moran D.A.P."/>
            <person name="Shinohara A."/>
            <person name="Yoshida Y."/>
            <person name="Fujiwara M."/>
            <person name="Mori M."/>
            <person name="Tomita M."/>
            <person name="Arakawa K."/>
        </authorList>
    </citation>
    <scope>NUCLEOTIDE SEQUENCE [LARGE SCALE GENOMIC DNA]</scope>
</reference>
<proteinExistence type="predicted"/>